<evidence type="ECO:0000313" key="2">
    <source>
        <dbReference type="EMBL" id="TFF33560.1"/>
    </source>
</evidence>
<feature type="signal peptide" evidence="1">
    <location>
        <begin position="1"/>
        <end position="20"/>
    </location>
</feature>
<dbReference type="RefSeq" id="WP_133236131.1">
    <property type="nucleotide sequence ID" value="NZ_SOZE01000042.1"/>
</dbReference>
<reference evidence="2 3" key="1">
    <citation type="journal article" date="2017" name="Int. J. Syst. Evol. Microbiol.">
        <title>Mucilaginibacterpsychrotolerans sp. nov., isolated from peatlands.</title>
        <authorList>
            <person name="Deng Y."/>
            <person name="Shen L."/>
            <person name="Xu B."/>
            <person name="Liu Y."/>
            <person name="Gu Z."/>
            <person name="Liu H."/>
            <person name="Zhou Y."/>
        </authorList>
    </citation>
    <scope>NUCLEOTIDE SEQUENCE [LARGE SCALE GENOMIC DNA]</scope>
    <source>
        <strain evidence="2 3">NH7-4</strain>
    </source>
</reference>
<comment type="caution">
    <text evidence="2">The sequence shown here is derived from an EMBL/GenBank/DDBJ whole genome shotgun (WGS) entry which is preliminary data.</text>
</comment>
<organism evidence="2 3">
    <name type="scientific">Mucilaginibacter psychrotolerans</name>
    <dbReference type="NCBI Taxonomy" id="1524096"/>
    <lineage>
        <taxon>Bacteria</taxon>
        <taxon>Pseudomonadati</taxon>
        <taxon>Bacteroidota</taxon>
        <taxon>Sphingobacteriia</taxon>
        <taxon>Sphingobacteriales</taxon>
        <taxon>Sphingobacteriaceae</taxon>
        <taxon>Mucilaginibacter</taxon>
    </lineage>
</organism>
<evidence type="ECO:0000313" key="3">
    <source>
        <dbReference type="Proteomes" id="UP000297540"/>
    </source>
</evidence>
<evidence type="ECO:0008006" key="4">
    <source>
        <dbReference type="Google" id="ProtNLM"/>
    </source>
</evidence>
<dbReference type="Proteomes" id="UP000297540">
    <property type="component" value="Unassembled WGS sequence"/>
</dbReference>
<dbReference type="AlphaFoldDB" id="A0A4Y8S4R6"/>
<keyword evidence="3" id="KW-1185">Reference proteome</keyword>
<accession>A0A4Y8S4R6</accession>
<keyword evidence="1" id="KW-0732">Signal</keyword>
<gene>
    <name evidence="2" type="ORF">E2R66_25125</name>
</gene>
<evidence type="ECO:0000256" key="1">
    <source>
        <dbReference type="SAM" id="SignalP"/>
    </source>
</evidence>
<name>A0A4Y8S4R6_9SPHI</name>
<feature type="chain" id="PRO_5021467234" description="TonB C-terminal domain-containing protein" evidence="1">
    <location>
        <begin position="21"/>
        <end position="190"/>
    </location>
</feature>
<protein>
    <recommendedName>
        <fullName evidence="4">TonB C-terminal domain-containing protein</fullName>
    </recommendedName>
</protein>
<sequence length="190" mass="21011">MAKTISTFILILISTFICKAQNTVLSADEIGPRIAKNLRNGYKPDSLALEKICGSGFFLAKFLVDKRGDITDISFSRDSASVITDALSVAIRSLKADTLLMSSLAISGKTIIQPVIYHLEKGCNYPKIDQSADNETKLKNVTAFFKYHQSTQHFEVPLFGMLDFGEKEFSAIDCLILKPFTIESVKDPGY</sequence>
<dbReference type="OrthoDB" id="797630at2"/>
<proteinExistence type="predicted"/>
<dbReference type="EMBL" id="SOZE01000042">
    <property type="protein sequence ID" value="TFF33560.1"/>
    <property type="molecule type" value="Genomic_DNA"/>
</dbReference>